<dbReference type="PATRIC" id="fig|1459.3.peg.1319"/>
<dbReference type="Pfam" id="PF01551">
    <property type="entry name" value="Peptidase_M23"/>
    <property type="match status" value="1"/>
</dbReference>
<sequence>MRIIFTAAAALSFFLVSLCTVSAQENPADIYKQRMTLYKKVEAVTNIPWYYLAGIDQYERNVRQSRRDIPKAEGITGIYFKPEEWAGILNPDPSDENSTSIQFFNGIGMDADGDGKASLKSDEDVLHSFANFLLSYGTDHDNLKIGLWNYYKRDKAVGIIIGKAQIYKQFGRLDLDEHAFPVPLRSNYSYRNTWGDARGWGGRRIHEGTDIFADYGVPVRATSYGIVEMKGWNKYGGWRIGIRDINNNYHYFAHLSGFTKELTVGQIVEPGMMIGGVGSSGYGPPGTSGKFPPHLHYGIYKDNGYTEWSYDPYPHLRLWERQDRIKARRK</sequence>
<proteinExistence type="predicted"/>
<dbReference type="CDD" id="cd12797">
    <property type="entry name" value="M23_peptidase"/>
    <property type="match status" value="1"/>
</dbReference>
<organism evidence="4 5">
    <name type="scientific">Sporosarcina globispora</name>
    <name type="common">Bacillus globisporus</name>
    <dbReference type="NCBI Taxonomy" id="1459"/>
    <lineage>
        <taxon>Bacteria</taxon>
        <taxon>Bacillati</taxon>
        <taxon>Bacillota</taxon>
        <taxon>Bacilli</taxon>
        <taxon>Bacillales</taxon>
        <taxon>Caryophanaceae</taxon>
        <taxon>Sporosarcina</taxon>
    </lineage>
</organism>
<dbReference type="PANTHER" id="PTHR21666:SF289">
    <property type="entry name" value="L-ALA--D-GLU ENDOPEPTIDASE"/>
    <property type="match status" value="1"/>
</dbReference>
<dbReference type="InterPro" id="IPR011055">
    <property type="entry name" value="Dup_hybrid_motif"/>
</dbReference>
<feature type="signal peptide" evidence="2">
    <location>
        <begin position="1"/>
        <end position="23"/>
    </location>
</feature>
<keyword evidence="1 2" id="KW-0732">Signal</keyword>
<keyword evidence="5" id="KW-1185">Reference proteome</keyword>
<feature type="chain" id="PRO_5005599334" evidence="2">
    <location>
        <begin position="24"/>
        <end position="330"/>
    </location>
</feature>
<dbReference type="EMBL" id="LGUF01000007">
    <property type="protein sequence ID" value="KON86461.1"/>
    <property type="molecule type" value="Genomic_DNA"/>
</dbReference>
<name>A0A0M0GAM0_SPOGL</name>
<dbReference type="RefSeq" id="WP_053433822.1">
    <property type="nucleotide sequence ID" value="NZ_LGUF01000007.1"/>
</dbReference>
<dbReference type="PANTHER" id="PTHR21666">
    <property type="entry name" value="PEPTIDASE-RELATED"/>
    <property type="match status" value="1"/>
</dbReference>
<evidence type="ECO:0000313" key="4">
    <source>
        <dbReference type="EMBL" id="KON86461.1"/>
    </source>
</evidence>
<dbReference type="STRING" id="1459.AF332_06235"/>
<dbReference type="SUPFAM" id="SSF51261">
    <property type="entry name" value="Duplicated hybrid motif"/>
    <property type="match status" value="1"/>
</dbReference>
<dbReference type="AlphaFoldDB" id="A0A0M0GAM0"/>
<evidence type="ECO:0000256" key="1">
    <source>
        <dbReference type="ARBA" id="ARBA00022729"/>
    </source>
</evidence>
<accession>A0A0M0GAM0</accession>
<dbReference type="Gene3D" id="2.70.70.10">
    <property type="entry name" value="Glucose Permease (Domain IIA)"/>
    <property type="match status" value="1"/>
</dbReference>
<reference evidence="5" key="1">
    <citation type="submission" date="2015-07" db="EMBL/GenBank/DDBJ databases">
        <title>Fjat-10036 dsm4.</title>
        <authorList>
            <person name="Liu B."/>
            <person name="Wang J."/>
            <person name="Zhu Y."/>
            <person name="Liu G."/>
            <person name="Chen Q."/>
            <person name="Chen Z."/>
            <person name="Lan J."/>
            <person name="Che J."/>
            <person name="Ge C."/>
            <person name="Shi H."/>
            <person name="Pan Z."/>
            <person name="Liu X."/>
        </authorList>
    </citation>
    <scope>NUCLEOTIDE SEQUENCE [LARGE SCALE GENOMIC DNA]</scope>
    <source>
        <strain evidence="5">DSM 4</strain>
    </source>
</reference>
<dbReference type="Proteomes" id="UP000037109">
    <property type="component" value="Unassembled WGS sequence"/>
</dbReference>
<evidence type="ECO:0000259" key="3">
    <source>
        <dbReference type="Pfam" id="PF01551"/>
    </source>
</evidence>
<dbReference type="InterPro" id="IPR016047">
    <property type="entry name" value="M23ase_b-sheet_dom"/>
</dbReference>
<gene>
    <name evidence="4" type="ORF">AF332_06235</name>
</gene>
<evidence type="ECO:0000313" key="5">
    <source>
        <dbReference type="Proteomes" id="UP000037109"/>
    </source>
</evidence>
<dbReference type="OrthoDB" id="9810477at2"/>
<protein>
    <submittedName>
        <fullName evidence="4">Peptidase M23</fullName>
    </submittedName>
</protein>
<dbReference type="GO" id="GO:0004222">
    <property type="term" value="F:metalloendopeptidase activity"/>
    <property type="evidence" value="ECO:0007669"/>
    <property type="project" value="TreeGrafter"/>
</dbReference>
<comment type="caution">
    <text evidence="4">The sequence shown here is derived from an EMBL/GenBank/DDBJ whole genome shotgun (WGS) entry which is preliminary data.</text>
</comment>
<evidence type="ECO:0000256" key="2">
    <source>
        <dbReference type="SAM" id="SignalP"/>
    </source>
</evidence>
<feature type="domain" description="M23ase beta-sheet core" evidence="3">
    <location>
        <begin position="205"/>
        <end position="303"/>
    </location>
</feature>
<dbReference type="InterPro" id="IPR050570">
    <property type="entry name" value="Cell_wall_metabolism_enzyme"/>
</dbReference>